<organism evidence="1 2">
    <name type="scientific">Coxiella burnetii (strain RSA 493 / Nine Mile phase I)</name>
    <dbReference type="NCBI Taxonomy" id="227377"/>
    <lineage>
        <taxon>Bacteria</taxon>
        <taxon>Pseudomonadati</taxon>
        <taxon>Pseudomonadota</taxon>
        <taxon>Gammaproteobacteria</taxon>
        <taxon>Legionellales</taxon>
        <taxon>Coxiellaceae</taxon>
        <taxon>Coxiella</taxon>
    </lineage>
</organism>
<protein>
    <submittedName>
        <fullName evidence="1">Transcriptional regulator</fullName>
    </submittedName>
</protein>
<accession>Q83EN3</accession>
<dbReference type="HOGENOM" id="CLU_1640933_0_0_6"/>
<dbReference type="EMBL" id="AE016828">
    <property type="protein sequence ID" value="AAO89840.1"/>
    <property type="molecule type" value="Genomic_DNA"/>
</dbReference>
<dbReference type="InterPro" id="IPR039060">
    <property type="entry name" value="Antitox_HigA"/>
</dbReference>
<dbReference type="PANTHER" id="PTHR40455:SF1">
    <property type="entry name" value="ANTITOXIN HIGA"/>
    <property type="match status" value="1"/>
</dbReference>
<dbReference type="eggNOG" id="COG5499">
    <property type="taxonomic scope" value="Bacteria"/>
</dbReference>
<sequence>MTNCQLRVDLFEEARFIGHIQNKKEYEEALALMEELIEDYNYNKPLIEILAASIERWENEASEFREFNKHIRRLQPGPAVLKVLMEQYHLGVSDFPEIGSKSLVSKILPEIIIRRLRLWKPTIRFCLSGVNKIGELNGVLNKKNRNIVPHEVPITFFRIKFNGKASHVAG</sequence>
<dbReference type="OrthoDB" id="5771335at2"/>
<evidence type="ECO:0000313" key="2">
    <source>
        <dbReference type="Proteomes" id="UP000002671"/>
    </source>
</evidence>
<dbReference type="GO" id="GO:0001046">
    <property type="term" value="F:core promoter sequence-specific DNA binding"/>
    <property type="evidence" value="ECO:0000318"/>
    <property type="project" value="GO_Central"/>
</dbReference>
<proteinExistence type="predicted"/>
<reference evidence="1 2" key="2">
    <citation type="journal article" date="2009" name="Infect. Immun.">
        <title>Comparative genomics reveal extensive transposon-mediated genomic plasticity and diversity among potential effector proteins within the genus Coxiella.</title>
        <authorList>
            <person name="Beare P.A."/>
            <person name="Unsworth N."/>
            <person name="Andoh M."/>
            <person name="Voth D.E."/>
            <person name="Omsland A."/>
            <person name="Gilk S.D."/>
            <person name="Williams K.P."/>
            <person name="Sobral B.W."/>
            <person name="Kupko J.J.III."/>
            <person name="Porcella S.F."/>
            <person name="Samuel J.E."/>
            <person name="Heinzen R.A."/>
        </authorList>
    </citation>
    <scope>NUCLEOTIDE SEQUENCE [LARGE SCALE GENOMIC DNA]</scope>
    <source>
        <strain evidence="2">RSA 493 / Nine Mile phase I</strain>
    </source>
</reference>
<keyword evidence="2" id="KW-1185">Reference proteome</keyword>
<dbReference type="Proteomes" id="UP000002671">
    <property type="component" value="Chromosome"/>
</dbReference>
<dbReference type="KEGG" id="cbu:CBU_0282"/>
<dbReference type="GeneID" id="1208163"/>
<gene>
    <name evidence="1" type="ordered locus">CBU_0282</name>
</gene>
<dbReference type="EnsemblBacteria" id="AAO89840">
    <property type="protein sequence ID" value="AAO89840"/>
    <property type="gene ID" value="CBU_0282"/>
</dbReference>
<reference evidence="1 2" key="1">
    <citation type="journal article" date="2003" name="Proc. Natl. Acad. Sci. U.S.A.">
        <title>Complete genome sequence of the Q-fever pathogen, Coxiella burnetii.</title>
        <authorList>
            <person name="Seshadri R."/>
            <person name="Paulsen I.T."/>
            <person name="Eisen J.A."/>
            <person name="Read T.D."/>
            <person name="Nelson K.E."/>
            <person name="Nelson W.C."/>
            <person name="Ward N.L."/>
            <person name="Tettelin H."/>
            <person name="Davidsen T.M."/>
            <person name="Beanan M.J."/>
            <person name="Deboy R.T."/>
            <person name="Daugherty S.C."/>
            <person name="Brinkac L.M."/>
            <person name="Madupu R."/>
            <person name="Dodson R.J."/>
            <person name="Khouri H.M."/>
            <person name="Lee K.H."/>
            <person name="Carty H.A."/>
            <person name="Scanlan D."/>
            <person name="Heinzen R.A."/>
            <person name="Thompson H.A."/>
            <person name="Samuel J.E."/>
            <person name="Fraser C.M."/>
            <person name="Heidelberg J.F."/>
        </authorList>
    </citation>
    <scope>NUCLEOTIDE SEQUENCE [LARGE SCALE GENOMIC DNA]</scope>
    <source>
        <strain evidence="2">RSA 493 / Nine Mile phase I</strain>
    </source>
</reference>
<dbReference type="GO" id="GO:0006355">
    <property type="term" value="P:regulation of DNA-templated transcription"/>
    <property type="evidence" value="ECO:0007669"/>
    <property type="project" value="InterPro"/>
</dbReference>
<dbReference type="RefSeq" id="WP_010957478.1">
    <property type="nucleotide sequence ID" value="NC_002971.4"/>
</dbReference>
<dbReference type="AlphaFoldDB" id="Q83EN3"/>
<name>Q83EN3_COXBU</name>
<dbReference type="STRING" id="227377.CBU_0282"/>
<dbReference type="RefSeq" id="NP_819326.1">
    <property type="nucleotide sequence ID" value="NC_002971.4"/>
</dbReference>
<dbReference type="PANTHER" id="PTHR40455">
    <property type="entry name" value="ANTITOXIN HIGA"/>
    <property type="match status" value="1"/>
</dbReference>
<evidence type="ECO:0000313" key="1">
    <source>
        <dbReference type="EMBL" id="AAO89840.1"/>
    </source>
</evidence>